<dbReference type="EMBL" id="MAIC01000003">
    <property type="protein sequence ID" value="OPB80521.1"/>
    <property type="molecule type" value="Genomic_DNA"/>
</dbReference>
<evidence type="ECO:0000313" key="2">
    <source>
        <dbReference type="EMBL" id="OPB80521.1"/>
    </source>
</evidence>
<sequence>MIEDFKTKLLENIPLTNEEIGDMESRLNSFKAKMKIILSFATVLVMVFVSFLIKDNFKTFRYYDYILFAMAGFALFGLGYLMGQLVLWYDTANWKKDKVAGKNELVSIVINRDKTEYGEYFTFAGANKNEKIRIKVAQEDYSRYAIGDRLSVIYLKFSKEALKINPIFTK</sequence>
<feature type="transmembrane region" description="Helical" evidence="1">
    <location>
        <begin position="65"/>
        <end position="89"/>
    </location>
</feature>
<organism evidence="2 3">
    <name type="scientific">Elizabethkingia ursingii</name>
    <dbReference type="NCBI Taxonomy" id="1756150"/>
    <lineage>
        <taxon>Bacteria</taxon>
        <taxon>Pseudomonadati</taxon>
        <taxon>Bacteroidota</taxon>
        <taxon>Flavobacteriia</taxon>
        <taxon>Flavobacteriales</taxon>
        <taxon>Weeksellaceae</taxon>
        <taxon>Elizabethkingia</taxon>
    </lineage>
</organism>
<accession>A0AAJ3NGC5</accession>
<evidence type="ECO:0000313" key="3">
    <source>
        <dbReference type="Proteomes" id="UP000190816"/>
    </source>
</evidence>
<comment type="caution">
    <text evidence="2">The sequence shown here is derived from an EMBL/GenBank/DDBJ whole genome shotgun (WGS) entry which is preliminary data.</text>
</comment>
<keyword evidence="1" id="KW-1133">Transmembrane helix</keyword>
<gene>
    <name evidence="2" type="ORF">BAY32_16000</name>
</gene>
<keyword evidence="1" id="KW-0472">Membrane</keyword>
<keyword evidence="1" id="KW-0812">Transmembrane</keyword>
<name>A0AAJ3NGC5_9FLAO</name>
<dbReference type="Proteomes" id="UP000190816">
    <property type="component" value="Unassembled WGS sequence"/>
</dbReference>
<protein>
    <submittedName>
        <fullName evidence="2">Uncharacterized protein</fullName>
    </submittedName>
</protein>
<dbReference type="KEGG" id="ego:BBD34_18915"/>
<dbReference type="RefSeq" id="WP_078405222.1">
    <property type="nucleotide sequence ID" value="NZ_CP016377.1"/>
</dbReference>
<reference evidence="2 3" key="1">
    <citation type="submission" date="2016-06" db="EMBL/GenBank/DDBJ databases">
        <authorList>
            <person name="Nicholson A.C."/>
        </authorList>
    </citation>
    <scope>NUCLEOTIDE SEQUENCE [LARGE SCALE GENOMIC DNA]</scope>
    <source>
        <strain evidence="2 3">G4123</strain>
    </source>
</reference>
<feature type="transmembrane region" description="Helical" evidence="1">
    <location>
        <begin position="36"/>
        <end position="53"/>
    </location>
</feature>
<proteinExistence type="predicted"/>
<evidence type="ECO:0000256" key="1">
    <source>
        <dbReference type="SAM" id="Phobius"/>
    </source>
</evidence>
<dbReference type="AlphaFoldDB" id="A0AAJ3NGC5"/>